<evidence type="ECO:0000313" key="3">
    <source>
        <dbReference type="Proteomes" id="UP001143486"/>
    </source>
</evidence>
<dbReference type="Proteomes" id="UP001143486">
    <property type="component" value="Unassembled WGS sequence"/>
</dbReference>
<evidence type="ECO:0000256" key="1">
    <source>
        <dbReference type="SAM" id="Phobius"/>
    </source>
</evidence>
<evidence type="ECO:0000313" key="2">
    <source>
        <dbReference type="EMBL" id="GLK52688.1"/>
    </source>
</evidence>
<keyword evidence="3" id="KW-1185">Reference proteome</keyword>
<sequence>MRSVAKRIRPGFSVVEVLAAIALISVAMIPLYQLQRALADAAFRLEQAAMTLEARENALAWLETVNPQLQPRGEVTVGGWLISWNAEPVATVPIARGYLGESIHAVGLYEVEVVVSRDGRSDRFTVRKIGWEQVRDPLGFIESEPTGPARRDG</sequence>
<reference evidence="2" key="1">
    <citation type="journal article" date="2014" name="Int. J. Syst. Evol. Microbiol.">
        <title>Complete genome sequence of Corynebacterium casei LMG S-19264T (=DSM 44701T), isolated from a smear-ripened cheese.</title>
        <authorList>
            <consortium name="US DOE Joint Genome Institute (JGI-PGF)"/>
            <person name="Walter F."/>
            <person name="Albersmeier A."/>
            <person name="Kalinowski J."/>
            <person name="Ruckert C."/>
        </authorList>
    </citation>
    <scope>NUCLEOTIDE SEQUENCE</scope>
    <source>
        <strain evidence="2">VKM B-1513</strain>
    </source>
</reference>
<name>A0A9W6IMF7_9PROT</name>
<dbReference type="EMBL" id="BSFE01000005">
    <property type="protein sequence ID" value="GLK52688.1"/>
    <property type="molecule type" value="Genomic_DNA"/>
</dbReference>
<protein>
    <recommendedName>
        <fullName evidence="4">Prepilin-type N-terminal cleavage/methylation domain-containing protein</fullName>
    </recommendedName>
</protein>
<dbReference type="RefSeq" id="WP_271187050.1">
    <property type="nucleotide sequence ID" value="NZ_BSFE01000005.1"/>
</dbReference>
<keyword evidence="1" id="KW-0812">Transmembrane</keyword>
<proteinExistence type="predicted"/>
<dbReference type="InterPro" id="IPR012902">
    <property type="entry name" value="N_methyl_site"/>
</dbReference>
<organism evidence="2 3">
    <name type="scientific">Maricaulis virginensis</name>
    <dbReference type="NCBI Taxonomy" id="144022"/>
    <lineage>
        <taxon>Bacteria</taxon>
        <taxon>Pseudomonadati</taxon>
        <taxon>Pseudomonadota</taxon>
        <taxon>Alphaproteobacteria</taxon>
        <taxon>Maricaulales</taxon>
        <taxon>Maricaulaceae</taxon>
        <taxon>Maricaulis</taxon>
    </lineage>
</organism>
<accession>A0A9W6IMF7</accession>
<reference evidence="2" key="2">
    <citation type="submission" date="2023-01" db="EMBL/GenBank/DDBJ databases">
        <authorList>
            <person name="Sun Q."/>
            <person name="Evtushenko L."/>
        </authorList>
    </citation>
    <scope>NUCLEOTIDE SEQUENCE</scope>
    <source>
        <strain evidence="2">VKM B-1513</strain>
    </source>
</reference>
<gene>
    <name evidence="2" type="ORF">GCM10017621_21960</name>
</gene>
<keyword evidence="1" id="KW-0472">Membrane</keyword>
<dbReference type="AlphaFoldDB" id="A0A9W6IMF7"/>
<feature type="transmembrane region" description="Helical" evidence="1">
    <location>
        <begin position="12"/>
        <end position="32"/>
    </location>
</feature>
<comment type="caution">
    <text evidence="2">The sequence shown here is derived from an EMBL/GenBank/DDBJ whole genome shotgun (WGS) entry which is preliminary data.</text>
</comment>
<dbReference type="NCBIfam" id="TIGR02532">
    <property type="entry name" value="IV_pilin_GFxxxE"/>
    <property type="match status" value="1"/>
</dbReference>
<keyword evidence="1" id="KW-1133">Transmembrane helix</keyword>
<evidence type="ECO:0008006" key="4">
    <source>
        <dbReference type="Google" id="ProtNLM"/>
    </source>
</evidence>